<feature type="compositionally biased region" description="Low complexity" evidence="2">
    <location>
        <begin position="96"/>
        <end position="114"/>
    </location>
</feature>
<sequence>MPPMPHKSAFEPKDPRIINLYEDDDDEDELDDWSLSTTSDATPRPRKKKTGTQALVEFLNTTSPEEFEKKTTTTPTKRSSNLFFRRRNKNKPPTAPSSTSSTPTPSSASYLSSSSAATASTLNANRPDVIPPTAPNTVHRKNYIEIIPNHIIANPILSSNAGNSTTSLTRVASRTPSLASRHSTIRRSIISNSDVQQQNQSPVLPNNRSIPTTKQRESSLYSDSIRHSMSTKSHSLRGRPLMRHDTDATFGTKSSATSAAMMAAQGGNGGGFQRRTSEHTFGGQVEQSSVTGGGLSNAVSVGGSLSTATGAATADALLAPNQQQLEERDKKATETLVNHFSSQDDLETVEAALLQRLERFRLSKMDKPSDVVAAGLATEHVRALQVSTQEYEAFDSQISPLDHHHPHHHPHQKAKKKKIRHMQVQTMPLESETSSSSSSTTTAGTTTLSSLSQRSSTTSTTTNNNSTTTSTDMISSPISPTSPTTNHSDDPMIIQLQQQLAEEQKQRKRLEAALEETCDHFEVLSGLAYEKLRELWEERTRWENACIELRDRLLEVNQGPSSMEDLNEFANSDYVVEEEKENVSK</sequence>
<evidence type="ECO:0000313" key="3">
    <source>
        <dbReference type="EMBL" id="KAI9261663.1"/>
    </source>
</evidence>
<keyword evidence="1" id="KW-0175">Coiled coil</keyword>
<accession>A0AAD5K8Z7</accession>
<proteinExistence type="predicted"/>
<feature type="compositionally biased region" description="Basic residues" evidence="2">
    <location>
        <begin position="404"/>
        <end position="421"/>
    </location>
</feature>
<protein>
    <submittedName>
        <fullName evidence="3">Uncharacterized protein</fullName>
    </submittedName>
</protein>
<keyword evidence="4" id="KW-1185">Reference proteome</keyword>
<reference evidence="3" key="2">
    <citation type="submission" date="2023-02" db="EMBL/GenBank/DDBJ databases">
        <authorList>
            <consortium name="DOE Joint Genome Institute"/>
            <person name="Mondo S.J."/>
            <person name="Chang Y."/>
            <person name="Wang Y."/>
            <person name="Ahrendt S."/>
            <person name="Andreopoulos W."/>
            <person name="Barry K."/>
            <person name="Beard J."/>
            <person name="Benny G.L."/>
            <person name="Blankenship S."/>
            <person name="Bonito G."/>
            <person name="Cuomo C."/>
            <person name="Desiro A."/>
            <person name="Gervers K.A."/>
            <person name="Hundley H."/>
            <person name="Kuo A."/>
            <person name="LaButti K."/>
            <person name="Lang B.F."/>
            <person name="Lipzen A."/>
            <person name="O'Donnell K."/>
            <person name="Pangilinan J."/>
            <person name="Reynolds N."/>
            <person name="Sandor L."/>
            <person name="Smith M.W."/>
            <person name="Tsang A."/>
            <person name="Grigoriev I.V."/>
            <person name="Stajich J.E."/>
            <person name="Spatafora J.W."/>
        </authorList>
    </citation>
    <scope>NUCLEOTIDE SEQUENCE</scope>
    <source>
        <strain evidence="3">RSA 2281</strain>
    </source>
</reference>
<feature type="compositionally biased region" description="Acidic residues" evidence="2">
    <location>
        <begin position="21"/>
        <end position="32"/>
    </location>
</feature>
<feature type="compositionally biased region" description="Low complexity" evidence="2">
    <location>
        <begin position="180"/>
        <end position="193"/>
    </location>
</feature>
<feature type="coiled-coil region" evidence="1">
    <location>
        <begin position="493"/>
        <end position="520"/>
    </location>
</feature>
<feature type="compositionally biased region" description="Low complexity" evidence="2">
    <location>
        <begin position="429"/>
        <end position="486"/>
    </location>
</feature>
<evidence type="ECO:0000256" key="1">
    <source>
        <dbReference type="SAM" id="Coils"/>
    </source>
</evidence>
<dbReference type="EMBL" id="JAIXMP010000015">
    <property type="protein sequence ID" value="KAI9261663.1"/>
    <property type="molecule type" value="Genomic_DNA"/>
</dbReference>
<evidence type="ECO:0000313" key="4">
    <source>
        <dbReference type="Proteomes" id="UP001209540"/>
    </source>
</evidence>
<feature type="compositionally biased region" description="Polar residues" evidence="2">
    <location>
        <begin position="194"/>
        <end position="233"/>
    </location>
</feature>
<evidence type="ECO:0000256" key="2">
    <source>
        <dbReference type="SAM" id="MobiDB-lite"/>
    </source>
</evidence>
<dbReference type="Proteomes" id="UP001209540">
    <property type="component" value="Unassembled WGS sequence"/>
</dbReference>
<feature type="region of interest" description="Disordered" evidence="2">
    <location>
        <begin position="1"/>
        <end position="114"/>
    </location>
</feature>
<comment type="caution">
    <text evidence="3">The sequence shown here is derived from an EMBL/GenBank/DDBJ whole genome shotgun (WGS) entry which is preliminary data.</text>
</comment>
<name>A0AAD5K8Z7_9FUNG</name>
<dbReference type="AlphaFoldDB" id="A0AAD5K8Z7"/>
<reference evidence="3" key="1">
    <citation type="journal article" date="2022" name="IScience">
        <title>Evolution of zygomycete secretomes and the origins of terrestrial fungal ecologies.</title>
        <authorList>
            <person name="Chang Y."/>
            <person name="Wang Y."/>
            <person name="Mondo S."/>
            <person name="Ahrendt S."/>
            <person name="Andreopoulos W."/>
            <person name="Barry K."/>
            <person name="Beard J."/>
            <person name="Benny G.L."/>
            <person name="Blankenship S."/>
            <person name="Bonito G."/>
            <person name="Cuomo C."/>
            <person name="Desiro A."/>
            <person name="Gervers K.A."/>
            <person name="Hundley H."/>
            <person name="Kuo A."/>
            <person name="LaButti K."/>
            <person name="Lang B.F."/>
            <person name="Lipzen A."/>
            <person name="O'Donnell K."/>
            <person name="Pangilinan J."/>
            <person name="Reynolds N."/>
            <person name="Sandor L."/>
            <person name="Smith M.E."/>
            <person name="Tsang A."/>
            <person name="Grigoriev I.V."/>
            <person name="Stajich J.E."/>
            <person name="Spatafora J.W."/>
        </authorList>
    </citation>
    <scope>NUCLEOTIDE SEQUENCE</scope>
    <source>
        <strain evidence="3">RSA 2281</strain>
    </source>
</reference>
<organism evidence="3 4">
    <name type="scientific">Phascolomyces articulosus</name>
    <dbReference type="NCBI Taxonomy" id="60185"/>
    <lineage>
        <taxon>Eukaryota</taxon>
        <taxon>Fungi</taxon>
        <taxon>Fungi incertae sedis</taxon>
        <taxon>Mucoromycota</taxon>
        <taxon>Mucoromycotina</taxon>
        <taxon>Mucoromycetes</taxon>
        <taxon>Mucorales</taxon>
        <taxon>Lichtheimiaceae</taxon>
        <taxon>Phascolomyces</taxon>
    </lineage>
</organism>
<feature type="region of interest" description="Disordered" evidence="2">
    <location>
        <begin position="399"/>
        <end position="489"/>
    </location>
</feature>
<feature type="region of interest" description="Disordered" evidence="2">
    <location>
        <begin position="170"/>
        <end position="245"/>
    </location>
</feature>
<gene>
    <name evidence="3" type="ORF">BDA99DRAFT_81776</name>
</gene>